<sequence>MLIRPKQRTCWSLVLICKESANAFSALSPQAFSDLDPVVAGVERVLRQVVAYVKIKYLMLMMVDPDVHFHVIPRYAGTREHDGVAIPTRAGPAPRTSAPPSNCHRTRRRAWLDRRRRSGLRRDQAHRHLLFRADRPLLLRMLTRPLLGCLGVTIAALILDAYCGCSTS</sequence>
<dbReference type="eggNOG" id="COG0537">
    <property type="taxonomic scope" value="Bacteria"/>
</dbReference>
<name>B0T9Z3_CAUSK</name>
<geneLocation type="plasmid" evidence="3">
    <name>pCAUL02</name>
</geneLocation>
<protein>
    <recommendedName>
        <fullName evidence="4">HIT domain-containing protein</fullName>
    </recommendedName>
</protein>
<feature type="transmembrane region" description="Helical" evidence="2">
    <location>
        <begin position="137"/>
        <end position="159"/>
    </location>
</feature>
<dbReference type="KEGG" id="cak:Caul_5427"/>
<dbReference type="HOGENOM" id="CLU_1583552_0_0_5"/>
<dbReference type="AlphaFoldDB" id="B0T9Z3"/>
<dbReference type="Gene3D" id="3.30.428.10">
    <property type="entry name" value="HIT-like"/>
    <property type="match status" value="1"/>
</dbReference>
<reference evidence="3" key="1">
    <citation type="submission" date="2008-01" db="EMBL/GenBank/DDBJ databases">
        <title>Complete sequence of plasmid2 pCAUL02 of Caulobacter sp. K31.</title>
        <authorList>
            <consortium name="US DOE Joint Genome Institute"/>
            <person name="Copeland A."/>
            <person name="Lucas S."/>
            <person name="Lapidus A."/>
            <person name="Barry K."/>
            <person name="Glavina del Rio T."/>
            <person name="Dalin E."/>
            <person name="Tice H."/>
            <person name="Pitluck S."/>
            <person name="Bruce D."/>
            <person name="Goodwin L."/>
            <person name="Thompson L.S."/>
            <person name="Brettin T."/>
            <person name="Detter J.C."/>
            <person name="Han C."/>
            <person name="Schmutz J."/>
            <person name="Larimer F."/>
            <person name="Land M."/>
            <person name="Hauser L."/>
            <person name="Kyrpides N."/>
            <person name="Kim E."/>
            <person name="Stephens C."/>
            <person name="Richardson P."/>
        </authorList>
    </citation>
    <scope>NUCLEOTIDE SEQUENCE [LARGE SCALE GENOMIC DNA]</scope>
    <source>
        <plasmid evidence="3">K31</plasmid>
        <plasmid evidence="3">pCAUL02</plasmid>
    </source>
</reference>
<dbReference type="EMBL" id="CP000929">
    <property type="protein sequence ID" value="ABZ74542.1"/>
    <property type="molecule type" value="Genomic_DNA"/>
</dbReference>
<feature type="region of interest" description="Disordered" evidence="1">
    <location>
        <begin position="84"/>
        <end position="103"/>
    </location>
</feature>
<keyword evidence="3" id="KW-0614">Plasmid</keyword>
<dbReference type="SUPFAM" id="SSF54197">
    <property type="entry name" value="HIT-like"/>
    <property type="match status" value="1"/>
</dbReference>
<evidence type="ECO:0008006" key="4">
    <source>
        <dbReference type="Google" id="ProtNLM"/>
    </source>
</evidence>
<accession>B0T9Z3</accession>
<proteinExistence type="predicted"/>
<keyword evidence="2" id="KW-1133">Transmembrane helix</keyword>
<keyword evidence="2" id="KW-0472">Membrane</keyword>
<evidence type="ECO:0000313" key="3">
    <source>
        <dbReference type="EMBL" id="ABZ74542.1"/>
    </source>
</evidence>
<gene>
    <name evidence="3" type="ordered locus">Caul_5427</name>
</gene>
<dbReference type="InterPro" id="IPR036265">
    <property type="entry name" value="HIT-like_sf"/>
</dbReference>
<organism evidence="3">
    <name type="scientific">Caulobacter sp. (strain K31)</name>
    <dbReference type="NCBI Taxonomy" id="366602"/>
    <lineage>
        <taxon>Bacteria</taxon>
        <taxon>Pseudomonadati</taxon>
        <taxon>Pseudomonadota</taxon>
        <taxon>Alphaproteobacteria</taxon>
        <taxon>Caulobacterales</taxon>
        <taxon>Caulobacteraceae</taxon>
        <taxon>Caulobacter</taxon>
    </lineage>
</organism>
<evidence type="ECO:0000256" key="1">
    <source>
        <dbReference type="SAM" id="MobiDB-lite"/>
    </source>
</evidence>
<evidence type="ECO:0000256" key="2">
    <source>
        <dbReference type="SAM" id="Phobius"/>
    </source>
</evidence>
<keyword evidence="2" id="KW-0812">Transmembrane</keyword>